<dbReference type="InterPro" id="IPR042215">
    <property type="entry name" value="CarD-like_C"/>
</dbReference>
<dbReference type="EMBL" id="CP016809">
    <property type="protein sequence ID" value="ANY73761.1"/>
    <property type="molecule type" value="Genomic_DNA"/>
</dbReference>
<dbReference type="InterPro" id="IPR003711">
    <property type="entry name" value="CarD-like/TRCF_RID"/>
</dbReference>
<accession>A0A1B2E1E6</accession>
<dbReference type="PANTHER" id="PTHR38447:SF1">
    <property type="entry name" value="RNA POLYMERASE-BINDING TRANSCRIPTION FACTOR CARD"/>
    <property type="match status" value="1"/>
</dbReference>
<proteinExistence type="predicted"/>
<dbReference type="InterPro" id="IPR048792">
    <property type="entry name" value="CarD_C"/>
</dbReference>
<dbReference type="Gene3D" id="2.40.10.170">
    <property type="match status" value="1"/>
</dbReference>
<evidence type="ECO:0000259" key="2">
    <source>
        <dbReference type="SMART" id="SM01058"/>
    </source>
</evidence>
<sequence>MFETGHLVIYSVHGICQIDGISEKEVLGTTRRYYELHPVSNVKLKISTPVDNDSLLMIDLIDREAAEKVMLSFKSPGTGWIEKNTERLQTYSKLIRSGDREEIANIINALMRQKQKAESNNKKLNQQDQVMLASAQNVLFQEMAIALDTSYESILGKVNGMLA</sequence>
<evidence type="ECO:0000313" key="5">
    <source>
        <dbReference type="Proteomes" id="UP000189059"/>
    </source>
</evidence>
<name>A0A1B2E1E6_9BACL</name>
<evidence type="ECO:0000313" key="3">
    <source>
        <dbReference type="EMBL" id="ANY73761.1"/>
    </source>
</evidence>
<feature type="coiled-coil region" evidence="1">
    <location>
        <begin position="100"/>
        <end position="127"/>
    </location>
</feature>
<dbReference type="RefSeq" id="WP_077568819.1">
    <property type="nucleotide sequence ID" value="NZ_CP016809.1"/>
</dbReference>
<dbReference type="OrthoDB" id="9786074at2"/>
<dbReference type="SUPFAM" id="SSF141259">
    <property type="entry name" value="CarD-like"/>
    <property type="match status" value="1"/>
</dbReference>
<dbReference type="Gene3D" id="1.20.58.1290">
    <property type="entry name" value="CarD-like, C-terminal domain"/>
    <property type="match status" value="1"/>
</dbReference>
<dbReference type="Pfam" id="PF21095">
    <property type="entry name" value="CarD_C"/>
    <property type="match status" value="1"/>
</dbReference>
<feature type="domain" description="CarD-like/TRCF RNAP-interacting" evidence="2">
    <location>
        <begin position="1"/>
        <end position="111"/>
    </location>
</feature>
<gene>
    <name evidence="4" type="ORF">BBD40_20620</name>
    <name evidence="3" type="ORF">BBD41_14910</name>
</gene>
<dbReference type="KEGG" id="pib:BBD41_14910"/>
<keyword evidence="5" id="KW-1185">Reference proteome</keyword>
<dbReference type="GO" id="GO:0009303">
    <property type="term" value="P:rRNA transcription"/>
    <property type="evidence" value="ECO:0007669"/>
    <property type="project" value="TreeGrafter"/>
</dbReference>
<reference evidence="3" key="1">
    <citation type="submission" date="2016-08" db="EMBL/GenBank/DDBJ databases">
        <title>Complete Genome Seqeunce of Paenibacillus sp. nov. IHBB 9852 from high altitute lake of Indian trans-Himalayas.</title>
        <authorList>
            <person name="Kiran S."/>
            <person name="Swarnkar M.K."/>
            <person name="Rana A."/>
            <person name="Tewari R."/>
            <person name="Gulati A."/>
        </authorList>
    </citation>
    <scope>NUCLEOTIDE SEQUENCE [LARGE SCALE GENOMIC DNA]</scope>
    <source>
        <strain evidence="3">IHBB 9852</strain>
    </source>
</reference>
<dbReference type="Proteomes" id="UP000189059">
    <property type="component" value="Unassembled WGS sequence"/>
</dbReference>
<dbReference type="InterPro" id="IPR036101">
    <property type="entry name" value="CarD-like/TRCF_RID_sf"/>
</dbReference>
<keyword evidence="1" id="KW-0175">Coiled coil</keyword>
<dbReference type="AlphaFoldDB" id="A0A1B2E1E6"/>
<dbReference type="PANTHER" id="PTHR38447">
    <property type="entry name" value="TRANSCRIPTION FACTOR YDEB-RELATED"/>
    <property type="match status" value="1"/>
</dbReference>
<evidence type="ECO:0000256" key="1">
    <source>
        <dbReference type="SAM" id="Coils"/>
    </source>
</evidence>
<dbReference type="InterPro" id="IPR052531">
    <property type="entry name" value="CarD-like_regulator"/>
</dbReference>
<evidence type="ECO:0000313" key="4">
    <source>
        <dbReference type="EMBL" id="OOC64054.1"/>
    </source>
</evidence>
<dbReference type="Pfam" id="PF02559">
    <property type="entry name" value="CarD_TRCF_RID"/>
    <property type="match status" value="1"/>
</dbReference>
<dbReference type="SMART" id="SM01058">
    <property type="entry name" value="CarD_TRCF"/>
    <property type="match status" value="1"/>
</dbReference>
<protein>
    <submittedName>
        <fullName evidence="3">CarD family transcriptional regulator</fullName>
    </submittedName>
</protein>
<dbReference type="EMBL" id="MRVI01000001">
    <property type="protein sequence ID" value="OOC64054.1"/>
    <property type="molecule type" value="Genomic_DNA"/>
</dbReference>
<reference evidence="4 5" key="2">
    <citation type="submission" date="2016-12" db="EMBL/GenBank/DDBJ databases">
        <title>Genome sequencing and description of Paenibacillus sp. nov. from high altitude lake in the Indian Trans- Himalayas.</title>
        <authorList>
            <person name="Kiran S."/>
            <person name="Swarnkar M.K."/>
            <person name="Rana A."/>
            <person name="Tewari R."/>
            <person name="Gulati A."/>
        </authorList>
    </citation>
    <scope>NUCLEOTIDE SEQUENCE [LARGE SCALE GENOMIC DNA]</scope>
    <source>
        <strain evidence="4 5">IHBB 9951</strain>
    </source>
</reference>
<organism evidence="3">
    <name type="scientific">Paenibacillus ihbetae</name>
    <dbReference type="NCBI Taxonomy" id="1870820"/>
    <lineage>
        <taxon>Bacteria</taxon>
        <taxon>Bacillati</taxon>
        <taxon>Bacillota</taxon>
        <taxon>Bacilli</taxon>
        <taxon>Bacillales</taxon>
        <taxon>Paenibacillaceae</taxon>
        <taxon>Paenibacillus</taxon>
    </lineage>
</organism>